<keyword evidence="3" id="KW-1185">Reference proteome</keyword>
<dbReference type="RefSeq" id="WP_035284256.1">
    <property type="nucleotide sequence ID" value="NZ_AYXG01000138.1"/>
</dbReference>
<feature type="domain" description="PIN like" evidence="1">
    <location>
        <begin position="38"/>
        <end position="263"/>
    </location>
</feature>
<comment type="caution">
    <text evidence="2">The sequence shown here is derived from an EMBL/GenBank/DDBJ whole genome shotgun (WGS) entry which is preliminary data.</text>
</comment>
<reference evidence="2 3" key="1">
    <citation type="journal article" date="2014" name="Genome Announc.">
        <title>Draft Genome Sequence of the Antitrypanosomally Active Sponge-Associated Bacterium Actinokineospora sp. Strain EG49.</title>
        <authorList>
            <person name="Harjes J."/>
            <person name="Ryu T."/>
            <person name="Abdelmohsen U.R."/>
            <person name="Moitinho-Silva L."/>
            <person name="Horn H."/>
            <person name="Ravasi T."/>
            <person name="Hentschel U."/>
        </authorList>
    </citation>
    <scope>NUCLEOTIDE SEQUENCE [LARGE SCALE GENOMIC DNA]</scope>
    <source>
        <strain evidence="2 3">EG49</strain>
    </source>
</reference>
<dbReference type="OrthoDB" id="9182727at2"/>
<accession>A0A8E3BG83</accession>
<protein>
    <recommendedName>
        <fullName evidence="1">PIN like domain-containing protein</fullName>
    </recommendedName>
</protein>
<dbReference type="AlphaFoldDB" id="W7IKS8"/>
<dbReference type="PATRIC" id="fig|909613.9.peg.3768"/>
<sequence length="344" mass="38455">MSQEESPPIAGGSGLFDGFEGYRTPQPGDYKEIATSGLIALDANVLLNLYRYNEATRNDLMSLMELVSARLWVPHQAMEEFWRNRETAANGAWASTQEAIEALEKARRATEAAMSMWAKKTALADDPRDEVLGELGPALDRAVRSLNAQAEKDRVKGAQDTALDPIVTRLARILEGRVGPPLPDEDYATALEEAERRIQAKLPPGYRSGYKDNAYRADDYLIWEQLLRAAANAGCDALFVTGDTKDDWWRRNRGRALGPRPELVEEFRRRTGRMLFMLQPQEFLRDIGSAINANISPTSAVEVERVDHLLKATPETNERSVIQARLDAAMQRVYEVAEDFVSGT</sequence>
<name>W7IKS8_9PSEU</name>
<proteinExistence type="predicted"/>
<gene>
    <name evidence="2" type="ORF">UO65_3767</name>
</gene>
<dbReference type="Pfam" id="PF18476">
    <property type="entry name" value="PIN_8"/>
    <property type="match status" value="1"/>
</dbReference>
<evidence type="ECO:0000259" key="1">
    <source>
        <dbReference type="Pfam" id="PF18476"/>
    </source>
</evidence>
<dbReference type="Proteomes" id="UP000019277">
    <property type="component" value="Unassembled WGS sequence"/>
</dbReference>
<organism evidence="2 3">
    <name type="scientific">Actinokineospora spheciospongiae</name>
    <dbReference type="NCBI Taxonomy" id="909613"/>
    <lineage>
        <taxon>Bacteria</taxon>
        <taxon>Bacillati</taxon>
        <taxon>Actinomycetota</taxon>
        <taxon>Actinomycetes</taxon>
        <taxon>Pseudonocardiales</taxon>
        <taxon>Pseudonocardiaceae</taxon>
        <taxon>Actinokineospora</taxon>
    </lineage>
</organism>
<accession>W7IKS8</accession>
<dbReference type="InterPro" id="IPR041578">
    <property type="entry name" value="PIN_8"/>
</dbReference>
<dbReference type="EMBL" id="AYXG01000138">
    <property type="protein sequence ID" value="EWC60948.1"/>
    <property type="molecule type" value="Genomic_DNA"/>
</dbReference>
<dbReference type="eggNOG" id="COG1196">
    <property type="taxonomic scope" value="Bacteria"/>
</dbReference>
<dbReference type="STRING" id="909613.UO65_3767"/>
<evidence type="ECO:0000313" key="2">
    <source>
        <dbReference type="EMBL" id="EWC60948.1"/>
    </source>
</evidence>
<evidence type="ECO:0000313" key="3">
    <source>
        <dbReference type="Proteomes" id="UP000019277"/>
    </source>
</evidence>